<evidence type="ECO:0000313" key="1">
    <source>
        <dbReference type="EMBL" id="CAI9719250.1"/>
    </source>
</evidence>
<protein>
    <submittedName>
        <fullName evidence="1">Uncharacterized protein</fullName>
    </submittedName>
</protein>
<reference evidence="1" key="1">
    <citation type="submission" date="2023-08" db="EMBL/GenBank/DDBJ databases">
        <authorList>
            <person name="Alioto T."/>
            <person name="Alioto T."/>
            <person name="Gomez Garrido J."/>
        </authorList>
    </citation>
    <scope>NUCLEOTIDE SEQUENCE</scope>
</reference>
<dbReference type="AlphaFoldDB" id="A0AA36AN45"/>
<accession>A0AA36AN45</accession>
<gene>
    <name evidence="1" type="ORF">OCTVUL_1B024537</name>
</gene>
<organism evidence="1 2">
    <name type="scientific">Octopus vulgaris</name>
    <name type="common">Common octopus</name>
    <dbReference type="NCBI Taxonomy" id="6645"/>
    <lineage>
        <taxon>Eukaryota</taxon>
        <taxon>Metazoa</taxon>
        <taxon>Spiralia</taxon>
        <taxon>Lophotrochozoa</taxon>
        <taxon>Mollusca</taxon>
        <taxon>Cephalopoda</taxon>
        <taxon>Coleoidea</taxon>
        <taxon>Octopodiformes</taxon>
        <taxon>Octopoda</taxon>
        <taxon>Incirrata</taxon>
        <taxon>Octopodidae</taxon>
        <taxon>Octopus</taxon>
    </lineage>
</organism>
<evidence type="ECO:0000313" key="2">
    <source>
        <dbReference type="Proteomes" id="UP001162480"/>
    </source>
</evidence>
<name>A0AA36AN45_OCTVU</name>
<proteinExistence type="predicted"/>
<keyword evidence="2" id="KW-1185">Reference proteome</keyword>
<dbReference type="Proteomes" id="UP001162480">
    <property type="component" value="Chromosome 3"/>
</dbReference>
<dbReference type="EMBL" id="OX597816">
    <property type="protein sequence ID" value="CAI9719250.1"/>
    <property type="molecule type" value="Genomic_DNA"/>
</dbReference>
<sequence length="100" mass="9774">MLCVSVSLIPSAVEGSGGSTSATGVVVGGVDGVADVAEVAVVAGVSHLPAFTDFAVPAVDDAVVAGIGADFVAVLAGVVAEVFRDLVLAVREFHRPPSSV</sequence>